<dbReference type="EnsemblPlants" id="OPUNC05G02160.1">
    <property type="protein sequence ID" value="OPUNC05G02160.1"/>
    <property type="gene ID" value="OPUNC05G02160"/>
</dbReference>
<keyword evidence="2" id="KW-1185">Reference proteome</keyword>
<protein>
    <submittedName>
        <fullName evidence="1">Uncharacterized protein</fullName>
    </submittedName>
</protein>
<dbReference type="AlphaFoldDB" id="A0A0E0KY59"/>
<proteinExistence type="predicted"/>
<dbReference type="HOGENOM" id="CLU_1868448_0_0_1"/>
<accession>A0A0E0KY59</accession>
<dbReference type="Gramene" id="OPUNC05G02160.1">
    <property type="protein sequence ID" value="OPUNC05G02160.1"/>
    <property type="gene ID" value="OPUNC05G02160"/>
</dbReference>
<name>A0A0E0KY59_ORYPU</name>
<dbReference type="Proteomes" id="UP000026962">
    <property type="component" value="Chromosome 5"/>
</dbReference>
<evidence type="ECO:0000313" key="1">
    <source>
        <dbReference type="EnsemblPlants" id="OPUNC05G02160.1"/>
    </source>
</evidence>
<organism evidence="1">
    <name type="scientific">Oryza punctata</name>
    <name type="common">Red rice</name>
    <dbReference type="NCBI Taxonomy" id="4537"/>
    <lineage>
        <taxon>Eukaryota</taxon>
        <taxon>Viridiplantae</taxon>
        <taxon>Streptophyta</taxon>
        <taxon>Embryophyta</taxon>
        <taxon>Tracheophyta</taxon>
        <taxon>Spermatophyta</taxon>
        <taxon>Magnoliopsida</taxon>
        <taxon>Liliopsida</taxon>
        <taxon>Poales</taxon>
        <taxon>Poaceae</taxon>
        <taxon>BOP clade</taxon>
        <taxon>Oryzoideae</taxon>
        <taxon>Oryzeae</taxon>
        <taxon>Oryzinae</taxon>
        <taxon>Oryza</taxon>
    </lineage>
</organism>
<sequence length="137" mass="15577">MELTEKPGSSCVELRRSWRYHPVDGKRRKKRLLYMQAEMAKGRIVVDPGICSAYLGCCTGIPVKSPLEYICYNASNKILYNYIEDPCRDGAQNPESEGSIVCLVIRTHQTVGEIDPIQLHYTRSNSARNKLHIEVAY</sequence>
<evidence type="ECO:0000313" key="2">
    <source>
        <dbReference type="Proteomes" id="UP000026962"/>
    </source>
</evidence>
<reference evidence="1" key="2">
    <citation type="submission" date="2018-05" db="EMBL/GenBank/DDBJ databases">
        <title>OpunRS2 (Oryza punctata Reference Sequence Version 2).</title>
        <authorList>
            <person name="Zhang J."/>
            <person name="Kudrna D."/>
            <person name="Lee S."/>
            <person name="Talag J."/>
            <person name="Welchert J."/>
            <person name="Wing R.A."/>
        </authorList>
    </citation>
    <scope>NUCLEOTIDE SEQUENCE [LARGE SCALE GENOMIC DNA]</scope>
</reference>
<reference evidence="1" key="1">
    <citation type="submission" date="2015-04" db="UniProtKB">
        <authorList>
            <consortium name="EnsemblPlants"/>
        </authorList>
    </citation>
    <scope>IDENTIFICATION</scope>
</reference>